<dbReference type="PANTHER" id="PTHR12677:SF55">
    <property type="entry name" value="UNDECAPRENYL PHOSPHATE TRANSPORTER SAOUHSC_00901-RELATED"/>
    <property type="match status" value="1"/>
</dbReference>
<feature type="domain" description="VTT" evidence="7">
    <location>
        <begin position="38"/>
        <end position="156"/>
    </location>
</feature>
<dbReference type="InterPro" id="IPR015414">
    <property type="entry name" value="TMEM64"/>
</dbReference>
<name>A0A396SLI0_9BACL</name>
<keyword evidence="2 6" id="KW-1003">Cell membrane</keyword>
<dbReference type="Pfam" id="PF09335">
    <property type="entry name" value="VTT_dom"/>
    <property type="match status" value="1"/>
</dbReference>
<evidence type="ECO:0000256" key="2">
    <source>
        <dbReference type="ARBA" id="ARBA00022475"/>
    </source>
</evidence>
<feature type="transmembrane region" description="Helical" evidence="6">
    <location>
        <begin position="168"/>
        <end position="185"/>
    </location>
</feature>
<reference evidence="8 9" key="1">
    <citation type="submission" date="2018-08" db="EMBL/GenBank/DDBJ databases">
        <title>Lysinibacillus sp. YLB-03 draft genome sequence.</title>
        <authorList>
            <person name="Yu L."/>
        </authorList>
    </citation>
    <scope>NUCLEOTIDE SEQUENCE [LARGE SCALE GENOMIC DNA]</scope>
    <source>
        <strain evidence="8 9">YLB-03</strain>
    </source>
</reference>
<sequence>MHDFFTVENIEQLTTQYRTLGPLIGILIPFIEAFLPFIPLVVVVVANASTYGLLLGFILSWAGTVLGSYAVFLLVRRFGKHPRFRKFIEKEKVQKLINWVDMRGLSPLFILLCFPFTPSVLVNIVAGLSHIKKKYYLIVLMAGKFIMIASMSVLGYDLKALITDPIKLIFAGVGIFLLWIIGKGIEKHLNKKIERDLRTAAKKKKNKEMNASVNKERLL</sequence>
<dbReference type="Proteomes" id="UP000265692">
    <property type="component" value="Unassembled WGS sequence"/>
</dbReference>
<evidence type="ECO:0000313" key="9">
    <source>
        <dbReference type="Proteomes" id="UP000265692"/>
    </source>
</evidence>
<gene>
    <name evidence="8" type="ORF">D1B33_03280</name>
</gene>
<evidence type="ECO:0000259" key="7">
    <source>
        <dbReference type="Pfam" id="PF09335"/>
    </source>
</evidence>
<dbReference type="InterPro" id="IPR032816">
    <property type="entry name" value="VTT_dom"/>
</dbReference>
<dbReference type="AlphaFoldDB" id="A0A396SLI0"/>
<dbReference type="PANTHER" id="PTHR12677">
    <property type="entry name" value="GOLGI APPARATUS MEMBRANE PROTEIN TVP38-RELATED"/>
    <property type="match status" value="1"/>
</dbReference>
<comment type="subcellular location">
    <subcellularLocation>
        <location evidence="1 6">Cell membrane</location>
        <topology evidence="1 6">Multi-pass membrane protein</topology>
    </subcellularLocation>
</comment>
<feature type="transmembrane region" description="Helical" evidence="6">
    <location>
        <begin position="20"/>
        <end position="46"/>
    </location>
</feature>
<feature type="transmembrane region" description="Helical" evidence="6">
    <location>
        <begin position="108"/>
        <end position="128"/>
    </location>
</feature>
<comment type="caution">
    <text evidence="8">The sequence shown here is derived from an EMBL/GenBank/DDBJ whole genome shotgun (WGS) entry which is preliminary data.</text>
</comment>
<dbReference type="EMBL" id="QWEI01000001">
    <property type="protein sequence ID" value="RHW39887.1"/>
    <property type="molecule type" value="Genomic_DNA"/>
</dbReference>
<evidence type="ECO:0000256" key="6">
    <source>
        <dbReference type="RuleBase" id="RU366058"/>
    </source>
</evidence>
<dbReference type="GO" id="GO:0005886">
    <property type="term" value="C:plasma membrane"/>
    <property type="evidence" value="ECO:0007669"/>
    <property type="project" value="UniProtKB-SubCell"/>
</dbReference>
<dbReference type="OrthoDB" id="1651121at2"/>
<dbReference type="RefSeq" id="WP_118874897.1">
    <property type="nucleotide sequence ID" value="NZ_QWEI01000001.1"/>
</dbReference>
<accession>A0A396SLI0</accession>
<evidence type="ECO:0000313" key="8">
    <source>
        <dbReference type="EMBL" id="RHW39887.1"/>
    </source>
</evidence>
<keyword evidence="9" id="KW-1185">Reference proteome</keyword>
<organism evidence="8 9">
    <name type="scientific">Ureibacillus yapensis</name>
    <dbReference type="NCBI Taxonomy" id="2304605"/>
    <lineage>
        <taxon>Bacteria</taxon>
        <taxon>Bacillati</taxon>
        <taxon>Bacillota</taxon>
        <taxon>Bacilli</taxon>
        <taxon>Bacillales</taxon>
        <taxon>Caryophanaceae</taxon>
        <taxon>Ureibacillus</taxon>
    </lineage>
</organism>
<evidence type="ECO:0000256" key="1">
    <source>
        <dbReference type="ARBA" id="ARBA00004651"/>
    </source>
</evidence>
<feature type="transmembrane region" description="Helical" evidence="6">
    <location>
        <begin position="135"/>
        <end position="156"/>
    </location>
</feature>
<proteinExistence type="inferred from homology"/>
<keyword evidence="3 6" id="KW-0812">Transmembrane</keyword>
<feature type="transmembrane region" description="Helical" evidence="6">
    <location>
        <begin position="53"/>
        <end position="75"/>
    </location>
</feature>
<evidence type="ECO:0000256" key="4">
    <source>
        <dbReference type="ARBA" id="ARBA00022989"/>
    </source>
</evidence>
<keyword evidence="4 6" id="KW-1133">Transmembrane helix</keyword>
<protein>
    <recommendedName>
        <fullName evidence="6">TVP38/TMEM64 family membrane protein</fullName>
    </recommendedName>
</protein>
<evidence type="ECO:0000256" key="5">
    <source>
        <dbReference type="ARBA" id="ARBA00023136"/>
    </source>
</evidence>
<evidence type="ECO:0000256" key="3">
    <source>
        <dbReference type="ARBA" id="ARBA00022692"/>
    </source>
</evidence>
<comment type="similarity">
    <text evidence="6">Belongs to the TVP38/TMEM64 family.</text>
</comment>
<keyword evidence="5 6" id="KW-0472">Membrane</keyword>